<protein>
    <submittedName>
        <fullName evidence="2">Uncharacterized protein</fullName>
    </submittedName>
</protein>
<dbReference type="AlphaFoldDB" id="A0AAW3FBK4"/>
<organism evidence="2 3">
    <name type="scientific">Burkholderia gladioli</name>
    <name type="common">Pseudomonas marginata</name>
    <name type="synonym">Phytomonas marginata</name>
    <dbReference type="NCBI Taxonomy" id="28095"/>
    <lineage>
        <taxon>Bacteria</taxon>
        <taxon>Pseudomonadati</taxon>
        <taxon>Pseudomonadota</taxon>
        <taxon>Betaproteobacteria</taxon>
        <taxon>Burkholderiales</taxon>
        <taxon>Burkholderiaceae</taxon>
        <taxon>Burkholderia</taxon>
    </lineage>
</organism>
<evidence type="ECO:0000313" key="3">
    <source>
        <dbReference type="Proteomes" id="UP000029590"/>
    </source>
</evidence>
<proteinExistence type="predicted"/>
<evidence type="ECO:0000313" key="2">
    <source>
        <dbReference type="EMBL" id="KGC20299.1"/>
    </source>
</evidence>
<dbReference type="Proteomes" id="UP000029590">
    <property type="component" value="Unassembled WGS sequence"/>
</dbReference>
<dbReference type="RefSeq" id="WP_155308320.1">
    <property type="nucleotide sequence ID" value="NZ_CADEQJ010000023.1"/>
</dbReference>
<feature type="region of interest" description="Disordered" evidence="1">
    <location>
        <begin position="35"/>
        <end position="68"/>
    </location>
</feature>
<reference evidence="2 3" key="1">
    <citation type="submission" date="2014-04" db="EMBL/GenBank/DDBJ databases">
        <authorList>
            <person name="Bishop-Lilly K.A."/>
            <person name="Broomall S.M."/>
            <person name="Chain P.S."/>
            <person name="Chertkov O."/>
            <person name="Coyne S.R."/>
            <person name="Daligault H.E."/>
            <person name="Davenport K.W."/>
            <person name="Erkkila T."/>
            <person name="Frey K.G."/>
            <person name="Gibbons H.S."/>
            <person name="Gu W."/>
            <person name="Jaissle J."/>
            <person name="Johnson S.L."/>
            <person name="Koroleva G.I."/>
            <person name="Ladner J.T."/>
            <person name="Lo C.-C."/>
            <person name="Minogue T.D."/>
            <person name="Munk C."/>
            <person name="Palacios G.F."/>
            <person name="Redden C.L."/>
            <person name="Rosenzweig C.N."/>
            <person name="Scholz M.B."/>
            <person name="Teshima H."/>
            <person name="Xu Y."/>
        </authorList>
    </citation>
    <scope>NUCLEOTIDE SEQUENCE [LARGE SCALE GENOMIC DNA]</scope>
    <source>
        <strain evidence="3">gladioli</strain>
    </source>
</reference>
<name>A0AAW3FBK4_BURGA</name>
<evidence type="ECO:0000256" key="1">
    <source>
        <dbReference type="SAM" id="MobiDB-lite"/>
    </source>
</evidence>
<comment type="caution">
    <text evidence="2">The sequence shown here is derived from an EMBL/GenBank/DDBJ whole genome shotgun (WGS) entry which is preliminary data.</text>
</comment>
<sequence length="68" mass="7941">MTTDRKEFWIDFMNWLRAATDEELLELETLLRKNEQKLPGPLRPASTAVNQEVRRRVRDSARPGSGSR</sequence>
<feature type="compositionally biased region" description="Basic and acidic residues" evidence="1">
    <location>
        <begin position="52"/>
        <end position="61"/>
    </location>
</feature>
<gene>
    <name evidence="2" type="ORF">DM48_7856</name>
</gene>
<accession>A0AAW3FBK4</accession>
<dbReference type="EMBL" id="JPGG01000012">
    <property type="protein sequence ID" value="KGC20299.1"/>
    <property type="molecule type" value="Genomic_DNA"/>
</dbReference>